<dbReference type="PANTHER" id="PTHR46566:SF2">
    <property type="entry name" value="ATP-DEPENDENT 6-PHOSPHOFRUCTOKINASE ISOZYME 2"/>
    <property type="match status" value="1"/>
</dbReference>
<dbReference type="InterPro" id="IPR017583">
    <property type="entry name" value="Tagatose/fructose_Pkinase"/>
</dbReference>
<comment type="similarity">
    <text evidence="1 6">Belongs to the carbohydrate kinase PfkB family.</text>
</comment>
<keyword evidence="2 6" id="KW-0808">Transferase</keyword>
<evidence type="ECO:0000259" key="7">
    <source>
        <dbReference type="Pfam" id="PF00294"/>
    </source>
</evidence>
<dbReference type="Gene3D" id="3.40.1190.20">
    <property type="match status" value="1"/>
</dbReference>
<organism evidence="8 9">
    <name type="scientific">Sinisalibacter aestuarii</name>
    <dbReference type="NCBI Taxonomy" id="2949426"/>
    <lineage>
        <taxon>Bacteria</taxon>
        <taxon>Pseudomonadati</taxon>
        <taxon>Pseudomonadota</taxon>
        <taxon>Alphaproteobacteria</taxon>
        <taxon>Rhodobacterales</taxon>
        <taxon>Roseobacteraceae</taxon>
        <taxon>Sinisalibacter</taxon>
    </lineage>
</organism>
<evidence type="ECO:0000256" key="1">
    <source>
        <dbReference type="ARBA" id="ARBA00010688"/>
    </source>
</evidence>
<evidence type="ECO:0000313" key="8">
    <source>
        <dbReference type="EMBL" id="GKY88890.1"/>
    </source>
</evidence>
<reference evidence="8" key="1">
    <citation type="journal article" date="2023" name="Int. J. Syst. Evol. Microbiol.">
        <title>Sinisalibacter aestuarii sp. nov., isolated from estuarine sediment of the Arakawa River.</title>
        <authorList>
            <person name="Arafat S.T."/>
            <person name="Hirano S."/>
            <person name="Sato A."/>
            <person name="Takeuchi K."/>
            <person name="Yasuda T."/>
            <person name="Terahara T."/>
            <person name="Hamada M."/>
            <person name="Kobayashi T."/>
        </authorList>
    </citation>
    <scope>NUCLEOTIDE SEQUENCE</scope>
    <source>
        <strain evidence="8">B-399</strain>
    </source>
</reference>
<dbReference type="InterPro" id="IPR011611">
    <property type="entry name" value="PfkB_dom"/>
</dbReference>
<keyword evidence="3" id="KW-0547">Nucleotide-binding</keyword>
<evidence type="ECO:0000256" key="6">
    <source>
        <dbReference type="PIRNR" id="PIRNR000535"/>
    </source>
</evidence>
<gene>
    <name evidence="8" type="primary">pfkB</name>
    <name evidence="8" type="ORF">STA1M1_27590</name>
</gene>
<accession>A0ABQ5LV65</accession>
<keyword evidence="5" id="KW-0067">ATP-binding</keyword>
<keyword evidence="9" id="KW-1185">Reference proteome</keyword>
<dbReference type="PIRSF" id="PIRSF000535">
    <property type="entry name" value="1PFK/6PFK/LacC"/>
    <property type="match status" value="1"/>
</dbReference>
<evidence type="ECO:0000256" key="2">
    <source>
        <dbReference type="ARBA" id="ARBA00022679"/>
    </source>
</evidence>
<dbReference type="Pfam" id="PF00294">
    <property type="entry name" value="PfkB"/>
    <property type="match status" value="1"/>
</dbReference>
<dbReference type="InterPro" id="IPR029056">
    <property type="entry name" value="Ribokinase-like"/>
</dbReference>
<evidence type="ECO:0000256" key="4">
    <source>
        <dbReference type="ARBA" id="ARBA00022777"/>
    </source>
</evidence>
<dbReference type="Proteomes" id="UP001144205">
    <property type="component" value="Unassembled WGS sequence"/>
</dbReference>
<sequence length="315" mass="33724">MSNILTVTLNPALDMSTTVDRVLPEEKLRCEAPVLEAGGGGINVARAIGAMGARAHAFVAISGYHGQQFLDILRQEPLVPEVFHTHGETRQSLAVIDRTTGEQYRFVMPGPGWSPEQAQDALDAIARVTPQRGYVVLSGSQPPGVPLHFPTQLAAQMQDHSARLILDTSGKPLKALLNVGSARQHVLRLDGAESEDLAGRPLKDHHAVADFAQELIARNVAEAVVLAMGGEGSILVEDGHRWHARTVPVKVRSKVGAGDSFVGVFTWALSQGAAWEEALRYGVAAASSAVTTDGTELCRREDVEELAKTATLTRI</sequence>
<evidence type="ECO:0000256" key="5">
    <source>
        <dbReference type="ARBA" id="ARBA00022840"/>
    </source>
</evidence>
<evidence type="ECO:0000313" key="9">
    <source>
        <dbReference type="Proteomes" id="UP001144205"/>
    </source>
</evidence>
<keyword evidence="4" id="KW-0418">Kinase</keyword>
<feature type="domain" description="Carbohydrate kinase PfkB" evidence="7">
    <location>
        <begin position="18"/>
        <end position="298"/>
    </location>
</feature>
<comment type="caution">
    <text evidence="8">The sequence shown here is derived from an EMBL/GenBank/DDBJ whole genome shotgun (WGS) entry which is preliminary data.</text>
</comment>
<dbReference type="SUPFAM" id="SSF53613">
    <property type="entry name" value="Ribokinase-like"/>
    <property type="match status" value="1"/>
</dbReference>
<dbReference type="RefSeq" id="WP_281842928.1">
    <property type="nucleotide sequence ID" value="NZ_BROH01000008.1"/>
</dbReference>
<name>A0ABQ5LV65_9RHOB</name>
<dbReference type="CDD" id="cd01164">
    <property type="entry name" value="FruK_PfkB_like"/>
    <property type="match status" value="1"/>
</dbReference>
<proteinExistence type="inferred from homology"/>
<dbReference type="PANTHER" id="PTHR46566">
    <property type="entry name" value="1-PHOSPHOFRUCTOKINASE-RELATED"/>
    <property type="match status" value="1"/>
</dbReference>
<evidence type="ECO:0000256" key="3">
    <source>
        <dbReference type="ARBA" id="ARBA00022741"/>
    </source>
</evidence>
<dbReference type="NCBIfam" id="TIGR03168">
    <property type="entry name" value="1-PFK"/>
    <property type="match status" value="1"/>
</dbReference>
<dbReference type="EMBL" id="BROH01000008">
    <property type="protein sequence ID" value="GKY88890.1"/>
    <property type="molecule type" value="Genomic_DNA"/>
</dbReference>
<protein>
    <recommendedName>
        <fullName evidence="6">Phosphofructokinase</fullName>
    </recommendedName>
</protein>